<gene>
    <name evidence="2" type="ORF">PSAL00342_LOCUS4418</name>
</gene>
<organism evidence="2">
    <name type="scientific">Picocystis salinarum</name>
    <dbReference type="NCBI Taxonomy" id="88271"/>
    <lineage>
        <taxon>Eukaryota</taxon>
        <taxon>Viridiplantae</taxon>
        <taxon>Chlorophyta</taxon>
        <taxon>Picocystophyceae</taxon>
        <taxon>Picocystales</taxon>
        <taxon>Picocystaceae</taxon>
        <taxon>Picocystis</taxon>
    </lineage>
</organism>
<proteinExistence type="predicted"/>
<dbReference type="EMBL" id="HBIS01004860">
    <property type="protein sequence ID" value="CAE0610583.1"/>
    <property type="molecule type" value="Transcribed_RNA"/>
</dbReference>
<evidence type="ECO:0000256" key="1">
    <source>
        <dbReference type="SAM" id="MobiDB-lite"/>
    </source>
</evidence>
<accession>A0A7S3UES3</accession>
<feature type="compositionally biased region" description="Polar residues" evidence="1">
    <location>
        <begin position="94"/>
        <end position="103"/>
    </location>
</feature>
<reference evidence="2" key="1">
    <citation type="submission" date="2021-01" db="EMBL/GenBank/DDBJ databases">
        <authorList>
            <person name="Corre E."/>
            <person name="Pelletier E."/>
            <person name="Niang G."/>
            <person name="Scheremetjew M."/>
            <person name="Finn R."/>
            <person name="Kale V."/>
            <person name="Holt S."/>
            <person name="Cochrane G."/>
            <person name="Meng A."/>
            <person name="Brown T."/>
            <person name="Cohen L."/>
        </authorList>
    </citation>
    <scope>NUCLEOTIDE SEQUENCE</scope>
    <source>
        <strain evidence="2">CCMP1897</strain>
    </source>
</reference>
<sequence length="141" mass="16104">MLTESEEFTHTHRLRIYPREKQSVFGRKLQCHDLHLENTDSSWSLEPELGPTASRRKESQKLIYLDPSAMLKGGQIDSFLHSAATSLKKESFMHTEQASNSKGFPSHPVEHFRQQPASNLSPWCGILPATEYTPSHPMKMK</sequence>
<evidence type="ECO:0000313" key="2">
    <source>
        <dbReference type="EMBL" id="CAE0610583.1"/>
    </source>
</evidence>
<dbReference type="AlphaFoldDB" id="A0A7S3UES3"/>
<name>A0A7S3UES3_9CHLO</name>
<feature type="region of interest" description="Disordered" evidence="1">
    <location>
        <begin position="91"/>
        <end position="110"/>
    </location>
</feature>
<protein>
    <submittedName>
        <fullName evidence="2">Uncharacterized protein</fullName>
    </submittedName>
</protein>